<organism evidence="1 2">
    <name type="scientific">Vibrio ulleungensis</name>
    <dbReference type="NCBI Taxonomy" id="2807619"/>
    <lineage>
        <taxon>Bacteria</taxon>
        <taxon>Pseudomonadati</taxon>
        <taxon>Pseudomonadota</taxon>
        <taxon>Gammaproteobacteria</taxon>
        <taxon>Vibrionales</taxon>
        <taxon>Vibrionaceae</taxon>
        <taxon>Vibrio</taxon>
    </lineage>
</organism>
<dbReference type="PANTHER" id="PTHR16222:SF17">
    <property type="entry name" value="SELENOPROTEIN J"/>
    <property type="match status" value="1"/>
</dbReference>
<dbReference type="Proteomes" id="UP000809621">
    <property type="component" value="Unassembled WGS sequence"/>
</dbReference>
<dbReference type="EMBL" id="JAFEUM010000001">
    <property type="protein sequence ID" value="MBM7035624.1"/>
    <property type="molecule type" value="Genomic_DNA"/>
</dbReference>
<protein>
    <submittedName>
        <fullName evidence="1">ADP-ribosylglycohydrolase family protein</fullName>
    </submittedName>
</protein>
<comment type="caution">
    <text evidence="1">The sequence shown here is derived from an EMBL/GenBank/DDBJ whole genome shotgun (WGS) entry which is preliminary data.</text>
</comment>
<keyword evidence="2" id="KW-1185">Reference proteome</keyword>
<accession>A0ABS2HHP7</accession>
<sequence>MKQDDTAIHLRAWHANVGALVADAACLGFHFLNDQQKIVDLAKDAPEFYPSTVDDYASTSQFVHNGKQSGDLTHYGAQMLSLIDSLVQKGSYVESAYISSYRSWFDFGGQWQGFIDEPTKQTLMNIHQLEDKDLPFIGVGANSATNLALTVLPPIVTRYYQEEELLDWVETAVRVTNNNDVAVEYAKGVAVMLRCALLGYDPKECLKVAHRLGGLVAKDIDKVLIMRQSSSREVAVKVGSGSQLSSSFVVICHLMFHAKNYQQSIRENIYCGGDSSGRAIALGAILAACYQGGDKALPTEWIEKTDLPQNAFAL</sequence>
<dbReference type="InterPro" id="IPR036705">
    <property type="entry name" value="Ribosyl_crysJ1_sf"/>
</dbReference>
<name>A0ABS2HHP7_9VIBR</name>
<evidence type="ECO:0000313" key="2">
    <source>
        <dbReference type="Proteomes" id="UP000809621"/>
    </source>
</evidence>
<evidence type="ECO:0000313" key="1">
    <source>
        <dbReference type="EMBL" id="MBM7035624.1"/>
    </source>
</evidence>
<proteinExistence type="predicted"/>
<dbReference type="Gene3D" id="1.10.4080.10">
    <property type="entry name" value="ADP-ribosylation/Crystallin J1"/>
    <property type="match status" value="1"/>
</dbReference>
<dbReference type="SUPFAM" id="SSF101478">
    <property type="entry name" value="ADP-ribosylglycohydrolase"/>
    <property type="match status" value="1"/>
</dbReference>
<dbReference type="PANTHER" id="PTHR16222">
    <property type="entry name" value="ADP-RIBOSYLGLYCOHYDROLASE"/>
    <property type="match status" value="1"/>
</dbReference>
<reference evidence="1 2" key="1">
    <citation type="submission" date="2021-02" db="EMBL/GenBank/DDBJ databases">
        <authorList>
            <person name="Park J.-S."/>
        </authorList>
    </citation>
    <scope>NUCLEOTIDE SEQUENCE [LARGE SCALE GENOMIC DNA]</scope>
    <source>
        <strain evidence="1 2">188UL20-2</strain>
    </source>
</reference>
<dbReference type="InterPro" id="IPR005502">
    <property type="entry name" value="Ribosyl_crysJ1"/>
</dbReference>
<dbReference type="RefSeq" id="WP_205157212.1">
    <property type="nucleotide sequence ID" value="NZ_JAFEUM010000001.1"/>
</dbReference>
<dbReference type="InterPro" id="IPR050792">
    <property type="entry name" value="ADP-ribosylglycohydrolase"/>
</dbReference>
<gene>
    <name evidence="1" type="ORF">JQC93_04320</name>
</gene>
<dbReference type="Pfam" id="PF03747">
    <property type="entry name" value="ADP_ribosyl_GH"/>
    <property type="match status" value="1"/>
</dbReference>